<protein>
    <submittedName>
        <fullName evidence="2">Methyltransferase domain-containing protein</fullName>
    </submittedName>
</protein>
<dbReference type="OrthoDB" id="9780095at2"/>
<dbReference type="InterPro" id="IPR029063">
    <property type="entry name" value="SAM-dependent_MTases_sf"/>
</dbReference>
<dbReference type="SUPFAM" id="SSF53335">
    <property type="entry name" value="S-adenosyl-L-methionine-dependent methyltransferases"/>
    <property type="match status" value="1"/>
</dbReference>
<name>A0A5P9NFM3_9GAMM</name>
<dbReference type="InterPro" id="IPR041698">
    <property type="entry name" value="Methyltransf_25"/>
</dbReference>
<dbReference type="RefSeq" id="WP_152660715.1">
    <property type="nucleotide sequence ID" value="NZ_CP036422.1"/>
</dbReference>
<evidence type="ECO:0000313" key="2">
    <source>
        <dbReference type="EMBL" id="QFU74603.1"/>
    </source>
</evidence>
<keyword evidence="2" id="KW-0808">Transferase</keyword>
<evidence type="ECO:0000313" key="3">
    <source>
        <dbReference type="Proteomes" id="UP000326287"/>
    </source>
</evidence>
<gene>
    <name evidence="2" type="ORF">EY643_02445</name>
</gene>
<proteinExistence type="predicted"/>
<reference evidence="2 3" key="1">
    <citation type="submission" date="2019-02" db="EMBL/GenBank/DDBJ databases">
        <authorList>
            <person name="Li S.-H."/>
        </authorList>
    </citation>
    <scope>NUCLEOTIDE SEQUENCE [LARGE SCALE GENOMIC DNA]</scope>
    <source>
        <strain evidence="2 3">IMCC14385</strain>
    </source>
</reference>
<dbReference type="AlphaFoldDB" id="A0A5P9NFM3"/>
<feature type="domain" description="Methyltransferase" evidence="1">
    <location>
        <begin position="87"/>
        <end position="175"/>
    </location>
</feature>
<dbReference type="KEGG" id="halc:EY643_02445"/>
<keyword evidence="2" id="KW-0489">Methyltransferase</keyword>
<accession>A0A5P9NFM3</accession>
<dbReference type="Gene3D" id="3.40.50.150">
    <property type="entry name" value="Vaccinia Virus protein VP39"/>
    <property type="match status" value="1"/>
</dbReference>
<dbReference type="CDD" id="cd02440">
    <property type="entry name" value="AdoMet_MTases"/>
    <property type="match status" value="1"/>
</dbReference>
<dbReference type="GO" id="GO:0008168">
    <property type="term" value="F:methyltransferase activity"/>
    <property type="evidence" value="ECO:0007669"/>
    <property type="project" value="UniProtKB-KW"/>
</dbReference>
<keyword evidence="3" id="KW-1185">Reference proteome</keyword>
<sequence>MTKKRFANISRVGGTLREMIAHGRVALVNRYYDFRHGTDTAAHLYLNDFQVPEEALEHAIWYAPIGESSLRQALSALPIDSSEYQFIDIGCGKGRALLTASEFPFSTITGVEFEPGLAAIARRNIENARIRHQQCHQLQVLTEDARDYAIPHAACIFFLYTPFTGELLKQVLRNIREAALSSAQPMVIMFLDDVVPGSLAPPVREYLAQWPGWEALPAPDTRDLGHLYALDWVIFRTQQEPRK</sequence>
<dbReference type="Pfam" id="PF13649">
    <property type="entry name" value="Methyltransf_25"/>
    <property type="match status" value="1"/>
</dbReference>
<dbReference type="GO" id="GO:0032259">
    <property type="term" value="P:methylation"/>
    <property type="evidence" value="ECO:0007669"/>
    <property type="project" value="UniProtKB-KW"/>
</dbReference>
<dbReference type="EMBL" id="CP036422">
    <property type="protein sequence ID" value="QFU74603.1"/>
    <property type="molecule type" value="Genomic_DNA"/>
</dbReference>
<dbReference type="Proteomes" id="UP000326287">
    <property type="component" value="Chromosome"/>
</dbReference>
<organism evidence="2 3">
    <name type="scientific">Halioglobus maricola</name>
    <dbReference type="NCBI Taxonomy" id="2601894"/>
    <lineage>
        <taxon>Bacteria</taxon>
        <taxon>Pseudomonadati</taxon>
        <taxon>Pseudomonadota</taxon>
        <taxon>Gammaproteobacteria</taxon>
        <taxon>Cellvibrionales</taxon>
        <taxon>Halieaceae</taxon>
        <taxon>Halioglobus</taxon>
    </lineage>
</organism>
<evidence type="ECO:0000259" key="1">
    <source>
        <dbReference type="Pfam" id="PF13649"/>
    </source>
</evidence>